<organism evidence="3 4">
    <name type="scientific">Hypericibacter terrae</name>
    <dbReference type="NCBI Taxonomy" id="2602015"/>
    <lineage>
        <taxon>Bacteria</taxon>
        <taxon>Pseudomonadati</taxon>
        <taxon>Pseudomonadota</taxon>
        <taxon>Alphaproteobacteria</taxon>
        <taxon>Rhodospirillales</taxon>
        <taxon>Dongiaceae</taxon>
        <taxon>Hypericibacter</taxon>
    </lineage>
</organism>
<dbReference type="SUPFAM" id="SSF52499">
    <property type="entry name" value="Isochorismatase-like hydrolases"/>
    <property type="match status" value="1"/>
</dbReference>
<evidence type="ECO:0000313" key="4">
    <source>
        <dbReference type="Proteomes" id="UP000326202"/>
    </source>
</evidence>
<evidence type="ECO:0000259" key="2">
    <source>
        <dbReference type="Pfam" id="PF00857"/>
    </source>
</evidence>
<dbReference type="KEGG" id="htq:FRZ44_20460"/>
<dbReference type="GO" id="GO:0016787">
    <property type="term" value="F:hydrolase activity"/>
    <property type="evidence" value="ECO:0007669"/>
    <property type="project" value="UniProtKB-KW"/>
</dbReference>
<feature type="domain" description="Isochorismatase-like" evidence="2">
    <location>
        <begin position="3"/>
        <end position="141"/>
    </location>
</feature>
<evidence type="ECO:0000256" key="1">
    <source>
        <dbReference type="ARBA" id="ARBA00022801"/>
    </source>
</evidence>
<dbReference type="Proteomes" id="UP000326202">
    <property type="component" value="Chromosome"/>
</dbReference>
<keyword evidence="1" id="KW-0378">Hydrolase</keyword>
<dbReference type="Pfam" id="PF00857">
    <property type="entry name" value="Isochorismatase"/>
    <property type="match status" value="1"/>
</dbReference>
<dbReference type="CDD" id="cd01014">
    <property type="entry name" value="nicotinamidase_related"/>
    <property type="match status" value="1"/>
</dbReference>
<proteinExistence type="predicted"/>
<dbReference type="InterPro" id="IPR036380">
    <property type="entry name" value="Isochorismatase-like_sf"/>
</dbReference>
<protein>
    <submittedName>
        <fullName evidence="3">Isochorismatase</fullName>
    </submittedName>
</protein>
<dbReference type="OrthoDB" id="9791276at2"/>
<name>A0A5J6MI15_9PROT</name>
<gene>
    <name evidence="3" type="ORF">FRZ44_20460</name>
</gene>
<dbReference type="PANTHER" id="PTHR43540:SF14">
    <property type="entry name" value="ISOCHORISMATASE"/>
    <property type="match status" value="1"/>
</dbReference>
<dbReference type="PANTHER" id="PTHR43540">
    <property type="entry name" value="PEROXYUREIDOACRYLATE/UREIDOACRYLATE AMIDOHYDROLASE-RELATED"/>
    <property type="match status" value="1"/>
</dbReference>
<dbReference type="InterPro" id="IPR050272">
    <property type="entry name" value="Isochorismatase-like_hydrls"/>
</dbReference>
<accession>A0A5J6MI15</accession>
<dbReference type="InterPro" id="IPR000868">
    <property type="entry name" value="Isochorismatase-like_dom"/>
</dbReference>
<sequence length="173" mass="18375">MTTALVVIDMQMGMLGDTPPPYRSDAILRRIAGLLERARSSGTPVFHVQHDGGPGDSLAKGTPGFAHHPMVAPRAGEPVIEKRHVGTFHDTDFDAQLKRAGIDRLVIAGLQTEYCVDTACRAAVALGYKVALVSDAHSTFDTPVLPAAQIIAHHNKTLGGPFVELVTSDAVAF</sequence>
<dbReference type="AlphaFoldDB" id="A0A5J6MI15"/>
<dbReference type="Gene3D" id="3.40.50.850">
    <property type="entry name" value="Isochorismatase-like"/>
    <property type="match status" value="1"/>
</dbReference>
<keyword evidence="4" id="KW-1185">Reference proteome</keyword>
<reference evidence="3 4" key="1">
    <citation type="submission" date="2019-08" db="EMBL/GenBank/DDBJ databases">
        <title>Hyperibacter terrae gen. nov., sp. nov. and Hyperibacter viscosus sp. nov., two new members in the family Rhodospirillaceae isolated from the rhizosphere of Hypericum perforatum.</title>
        <authorList>
            <person name="Noviana Z."/>
        </authorList>
    </citation>
    <scope>NUCLEOTIDE SEQUENCE [LARGE SCALE GENOMIC DNA]</scope>
    <source>
        <strain evidence="3 4">R5913</strain>
    </source>
</reference>
<evidence type="ECO:0000313" key="3">
    <source>
        <dbReference type="EMBL" id="QEX16751.1"/>
    </source>
</evidence>
<dbReference type="RefSeq" id="WP_151177070.1">
    <property type="nucleotide sequence ID" value="NZ_CP042906.1"/>
</dbReference>
<dbReference type="EMBL" id="CP042906">
    <property type="protein sequence ID" value="QEX16751.1"/>
    <property type="molecule type" value="Genomic_DNA"/>
</dbReference>